<feature type="chain" id="PRO_5021771327" evidence="1">
    <location>
        <begin position="19"/>
        <end position="97"/>
    </location>
</feature>
<evidence type="ECO:0000313" key="3">
    <source>
        <dbReference type="Proteomes" id="UP000315783"/>
    </source>
</evidence>
<name>A0A545VR18_9HYPO</name>
<organism evidence="2 3">
    <name type="scientific">Cordyceps javanica</name>
    <dbReference type="NCBI Taxonomy" id="43265"/>
    <lineage>
        <taxon>Eukaryota</taxon>
        <taxon>Fungi</taxon>
        <taxon>Dikarya</taxon>
        <taxon>Ascomycota</taxon>
        <taxon>Pezizomycotina</taxon>
        <taxon>Sordariomycetes</taxon>
        <taxon>Hypocreomycetidae</taxon>
        <taxon>Hypocreales</taxon>
        <taxon>Cordycipitaceae</taxon>
        <taxon>Cordyceps</taxon>
    </lineage>
</organism>
<comment type="caution">
    <text evidence="2">The sequence shown here is derived from an EMBL/GenBank/DDBJ whole genome shotgun (WGS) entry which is preliminary data.</text>
</comment>
<gene>
    <name evidence="2" type="ORF">IF1G_09121</name>
</gene>
<dbReference type="EMBL" id="SPUK01000016">
    <property type="protein sequence ID" value="TQV92049.1"/>
    <property type="molecule type" value="Genomic_DNA"/>
</dbReference>
<evidence type="ECO:0000313" key="2">
    <source>
        <dbReference type="EMBL" id="TQV92049.1"/>
    </source>
</evidence>
<protein>
    <submittedName>
        <fullName evidence="2">Uncharacterized protein</fullName>
    </submittedName>
</protein>
<keyword evidence="1" id="KW-0732">Signal</keyword>
<dbReference type="Proteomes" id="UP000315783">
    <property type="component" value="Unassembled WGS sequence"/>
</dbReference>
<accession>A0A545VR18</accession>
<dbReference type="AlphaFoldDB" id="A0A545VR18"/>
<reference evidence="2 3" key="1">
    <citation type="journal article" date="2019" name="Appl. Microbiol. Biotechnol.">
        <title>Genome sequence of Isaria javanica and comparative genome analysis insights into family S53 peptidase evolution in fungal entomopathogens.</title>
        <authorList>
            <person name="Lin R."/>
            <person name="Zhang X."/>
            <person name="Xin B."/>
            <person name="Zou M."/>
            <person name="Gao Y."/>
            <person name="Qin F."/>
            <person name="Hu Q."/>
            <person name="Xie B."/>
            <person name="Cheng X."/>
        </authorList>
    </citation>
    <scope>NUCLEOTIDE SEQUENCE [LARGE SCALE GENOMIC DNA]</scope>
    <source>
        <strain evidence="2 3">IJ1G</strain>
    </source>
</reference>
<keyword evidence="3" id="KW-1185">Reference proteome</keyword>
<feature type="signal peptide" evidence="1">
    <location>
        <begin position="1"/>
        <end position="18"/>
    </location>
</feature>
<dbReference type="OrthoDB" id="5145879at2759"/>
<sequence length="97" mass="10139">MHFQILAPAALLAGIASALPTNSSVAIFPETGFGGKVITWPIDSKCHDIADEAPNEAGCKGSHLDIGAPGALDLLMILKWAVRAKAIMCEKTAPKEN</sequence>
<proteinExistence type="predicted"/>
<evidence type="ECO:0000256" key="1">
    <source>
        <dbReference type="SAM" id="SignalP"/>
    </source>
</evidence>